<comment type="caution">
    <text evidence="1">The sequence shown here is derived from an EMBL/GenBank/DDBJ whole genome shotgun (WGS) entry which is preliminary data.</text>
</comment>
<sequence length="39" mass="4280">DGSIEIEMKPRPNPDLTKDTAAFWVSVPDLLLLPDQEGA</sequence>
<gene>
    <name evidence="1" type="ORF">S06H3_52964</name>
</gene>
<feature type="non-terminal residue" evidence="1">
    <location>
        <position position="1"/>
    </location>
</feature>
<evidence type="ECO:0000313" key="1">
    <source>
        <dbReference type="EMBL" id="GAI53312.1"/>
    </source>
</evidence>
<reference evidence="1" key="1">
    <citation type="journal article" date="2014" name="Front. Microbiol.">
        <title>High frequency of phylogenetically diverse reductive dehalogenase-homologous genes in deep subseafloor sedimentary metagenomes.</title>
        <authorList>
            <person name="Kawai M."/>
            <person name="Futagami T."/>
            <person name="Toyoda A."/>
            <person name="Takaki Y."/>
            <person name="Nishi S."/>
            <person name="Hori S."/>
            <person name="Arai W."/>
            <person name="Tsubouchi T."/>
            <person name="Morono Y."/>
            <person name="Uchiyama I."/>
            <person name="Ito T."/>
            <person name="Fujiyama A."/>
            <person name="Inagaki F."/>
            <person name="Takami H."/>
        </authorList>
    </citation>
    <scope>NUCLEOTIDE SEQUENCE</scope>
    <source>
        <strain evidence="1">Expedition CK06-06</strain>
    </source>
</reference>
<organism evidence="1">
    <name type="scientific">marine sediment metagenome</name>
    <dbReference type="NCBI Taxonomy" id="412755"/>
    <lineage>
        <taxon>unclassified sequences</taxon>
        <taxon>metagenomes</taxon>
        <taxon>ecological metagenomes</taxon>
    </lineage>
</organism>
<protein>
    <submittedName>
        <fullName evidence="1">Uncharacterized protein</fullName>
    </submittedName>
</protein>
<name>X1PAG6_9ZZZZ</name>
<accession>X1PAG6</accession>
<dbReference type="EMBL" id="BARV01033730">
    <property type="protein sequence ID" value="GAI53312.1"/>
    <property type="molecule type" value="Genomic_DNA"/>
</dbReference>
<proteinExistence type="predicted"/>
<dbReference type="AlphaFoldDB" id="X1PAG6"/>